<dbReference type="Proteomes" id="UP001065298">
    <property type="component" value="Chromosome 7"/>
</dbReference>
<name>A0ACC0QRD1_9HYPO</name>
<gene>
    <name evidence="1" type="ORF">NCS57_00975200</name>
</gene>
<reference evidence="1" key="1">
    <citation type="submission" date="2022-06" db="EMBL/GenBank/DDBJ databases">
        <title>Fusarium solani species complex genomes reveal bases of compartmentalisation and animal pathogenesis.</title>
        <authorList>
            <person name="Tsai I.J."/>
        </authorList>
    </citation>
    <scope>NUCLEOTIDE SEQUENCE</scope>
    <source>
        <strain evidence="1">Fu6.1</strain>
    </source>
</reference>
<sequence length="287" mass="32029">MSSQGQHVPEGPPYLPRGVILGLIPSPMSDIPVSSVLIVFFILSATLRMAIFQLNLRRNHKFVLSAVLFRLSMARIMANVLRIAWAVHNDNARLVIVASIFANAGMMLLFVVNLILPQRVVRAHHPQIVWSKPFGWAFRFLYSGIAASLVMVIASVVYSYYTLDPHVPSQLRCIRLITAVYLAVLAFIPIPGVIITLLLPCSSPIEHFGQGTMRTRVVLLLFTSDLLSLGACFRAGAAFIQRPSENPGRFNSKAAYYCFNYMVELVVVFTYVLSRFDRRFLIPNGSS</sequence>
<evidence type="ECO:0000313" key="2">
    <source>
        <dbReference type="Proteomes" id="UP001065298"/>
    </source>
</evidence>
<dbReference type="EMBL" id="CM046509">
    <property type="protein sequence ID" value="KAI8663731.1"/>
    <property type="molecule type" value="Genomic_DNA"/>
</dbReference>
<accession>A0ACC0QRD1</accession>
<evidence type="ECO:0000313" key="1">
    <source>
        <dbReference type="EMBL" id="KAI8663731.1"/>
    </source>
</evidence>
<comment type="caution">
    <text evidence="1">The sequence shown here is derived from an EMBL/GenBank/DDBJ whole genome shotgun (WGS) entry which is preliminary data.</text>
</comment>
<protein>
    <submittedName>
        <fullName evidence="1">Uncharacterized protein</fullName>
    </submittedName>
</protein>
<keyword evidence="2" id="KW-1185">Reference proteome</keyword>
<proteinExistence type="predicted"/>
<organism evidence="1 2">
    <name type="scientific">Fusarium keratoplasticum</name>
    <dbReference type="NCBI Taxonomy" id="1328300"/>
    <lineage>
        <taxon>Eukaryota</taxon>
        <taxon>Fungi</taxon>
        <taxon>Dikarya</taxon>
        <taxon>Ascomycota</taxon>
        <taxon>Pezizomycotina</taxon>
        <taxon>Sordariomycetes</taxon>
        <taxon>Hypocreomycetidae</taxon>
        <taxon>Hypocreales</taxon>
        <taxon>Nectriaceae</taxon>
        <taxon>Fusarium</taxon>
        <taxon>Fusarium solani species complex</taxon>
    </lineage>
</organism>